<evidence type="ECO:0000313" key="3">
    <source>
        <dbReference type="Proteomes" id="UP000288859"/>
    </source>
</evidence>
<dbReference type="Gene3D" id="3.10.450.50">
    <property type="match status" value="1"/>
</dbReference>
<dbReference type="AlphaFoldDB" id="A0A438MWS8"/>
<dbReference type="EMBL" id="NAJM01000046">
    <property type="protein sequence ID" value="RVX67577.1"/>
    <property type="molecule type" value="Genomic_DNA"/>
</dbReference>
<gene>
    <name evidence="2" type="ORF">B0A52_08106</name>
</gene>
<accession>A0A438MWS8</accession>
<dbReference type="InterPro" id="IPR037401">
    <property type="entry name" value="SnoaL-like"/>
</dbReference>
<evidence type="ECO:0000259" key="1">
    <source>
        <dbReference type="Pfam" id="PF13577"/>
    </source>
</evidence>
<organism evidence="2 3">
    <name type="scientific">Exophiala mesophila</name>
    <name type="common">Black yeast-like fungus</name>
    <dbReference type="NCBI Taxonomy" id="212818"/>
    <lineage>
        <taxon>Eukaryota</taxon>
        <taxon>Fungi</taxon>
        <taxon>Dikarya</taxon>
        <taxon>Ascomycota</taxon>
        <taxon>Pezizomycotina</taxon>
        <taxon>Eurotiomycetes</taxon>
        <taxon>Chaetothyriomycetidae</taxon>
        <taxon>Chaetothyriales</taxon>
        <taxon>Herpotrichiellaceae</taxon>
        <taxon>Exophiala</taxon>
    </lineage>
</organism>
<dbReference type="SUPFAM" id="SSF54427">
    <property type="entry name" value="NTF2-like"/>
    <property type="match status" value="1"/>
</dbReference>
<dbReference type="Pfam" id="PF13577">
    <property type="entry name" value="SnoaL_4"/>
    <property type="match status" value="1"/>
</dbReference>
<name>A0A438MWS8_EXOME</name>
<reference evidence="2 3" key="1">
    <citation type="submission" date="2017-03" db="EMBL/GenBank/DDBJ databases">
        <title>Genomes of endolithic fungi from Antarctica.</title>
        <authorList>
            <person name="Coleine C."/>
            <person name="Masonjones S."/>
            <person name="Stajich J.E."/>
        </authorList>
    </citation>
    <scope>NUCLEOTIDE SEQUENCE [LARGE SCALE GENOMIC DNA]</scope>
    <source>
        <strain evidence="2 3">CCFEE 6314</strain>
    </source>
</reference>
<protein>
    <recommendedName>
        <fullName evidence="1">SnoaL-like domain-containing protein</fullName>
    </recommendedName>
</protein>
<dbReference type="InterPro" id="IPR032710">
    <property type="entry name" value="NTF2-like_dom_sf"/>
</dbReference>
<proteinExistence type="predicted"/>
<evidence type="ECO:0000313" key="2">
    <source>
        <dbReference type="EMBL" id="RVX67577.1"/>
    </source>
</evidence>
<dbReference type="CDD" id="cd00531">
    <property type="entry name" value="NTF2_like"/>
    <property type="match status" value="1"/>
</dbReference>
<feature type="domain" description="SnoaL-like" evidence="1">
    <location>
        <begin position="9"/>
        <end position="144"/>
    </location>
</feature>
<comment type="caution">
    <text evidence="2">The sequence shown here is derived from an EMBL/GenBank/DDBJ whole genome shotgun (WGS) entry which is preliminary data.</text>
</comment>
<dbReference type="Proteomes" id="UP000288859">
    <property type="component" value="Unassembled WGS sequence"/>
</dbReference>
<sequence length="154" mass="17643">MASEASRLERLEDDLELQRHMDRYQRAADTNDWEAFANCFTEDMVFEFAVDDAAAGTGIIPIANHAYKGLDVALPFLQSLHIPFAKTQHFITNKYFEIQGSTADGRANVLFAGVPDPLKPGENTLYGCRYTWKFRKTDKGWRTAYTLVEKVWER</sequence>